<feature type="compositionally biased region" description="Low complexity" evidence="1">
    <location>
        <begin position="145"/>
        <end position="156"/>
    </location>
</feature>
<accession>A0AAN6V9W5</accession>
<evidence type="ECO:0000256" key="1">
    <source>
        <dbReference type="SAM" id="MobiDB-lite"/>
    </source>
</evidence>
<feature type="compositionally biased region" description="Low complexity" evidence="1">
    <location>
        <begin position="202"/>
        <end position="211"/>
    </location>
</feature>
<proteinExistence type="predicted"/>
<gene>
    <name evidence="2" type="ORF">C8A04DRAFT_24782</name>
</gene>
<sequence>MSIRPGSSASRSSGDYKEVRLPNSFAVNSLIYFCGRDFRKARSVRRYYDDDLDARSTRSSGSIFSWSSGSGQVYLVETTSPYWLVDGDESRTVSSSSSRKHKSSRKPRAPRTSSQRNPAAPGLWEKRHATVDDYDDDEDDDDDYSTTSDESSYHGGPMPGPMPHSQPHPGMMPGGPPAGFQTMYGYPPPPPPQQQPQGAASHHMPPAGFHMPGPPPPVPGATGMSPPPRPPGGQFIPGRGGIQVFA</sequence>
<dbReference type="Proteomes" id="UP001302676">
    <property type="component" value="Unassembled WGS sequence"/>
</dbReference>
<reference evidence="2" key="2">
    <citation type="submission" date="2023-05" db="EMBL/GenBank/DDBJ databases">
        <authorList>
            <consortium name="Lawrence Berkeley National Laboratory"/>
            <person name="Steindorff A."/>
            <person name="Hensen N."/>
            <person name="Bonometti L."/>
            <person name="Westerberg I."/>
            <person name="Brannstrom I.O."/>
            <person name="Guillou S."/>
            <person name="Cros-Aarteil S."/>
            <person name="Calhoun S."/>
            <person name="Haridas S."/>
            <person name="Kuo A."/>
            <person name="Mondo S."/>
            <person name="Pangilinan J."/>
            <person name="Riley R."/>
            <person name="Labutti K."/>
            <person name="Andreopoulos B."/>
            <person name="Lipzen A."/>
            <person name="Chen C."/>
            <person name="Yanf M."/>
            <person name="Daum C."/>
            <person name="Ng V."/>
            <person name="Clum A."/>
            <person name="Ohm R."/>
            <person name="Martin F."/>
            <person name="Silar P."/>
            <person name="Natvig D."/>
            <person name="Lalanne C."/>
            <person name="Gautier V."/>
            <person name="Ament-Velasquez S.L."/>
            <person name="Kruys A."/>
            <person name="Hutchinson M.I."/>
            <person name="Powell A.J."/>
            <person name="Barry K."/>
            <person name="Miller A.N."/>
            <person name="Grigoriev I.V."/>
            <person name="Debuchy R."/>
            <person name="Gladieux P."/>
            <person name="Thoren M.H."/>
            <person name="Johannesson H."/>
        </authorList>
    </citation>
    <scope>NUCLEOTIDE SEQUENCE</scope>
    <source>
        <strain evidence="2">CBS 141.50</strain>
    </source>
</reference>
<reference evidence="2" key="1">
    <citation type="journal article" date="2023" name="Mol. Phylogenet. Evol.">
        <title>Genome-scale phylogeny and comparative genomics of the fungal order Sordariales.</title>
        <authorList>
            <person name="Hensen N."/>
            <person name="Bonometti L."/>
            <person name="Westerberg I."/>
            <person name="Brannstrom I.O."/>
            <person name="Guillou S."/>
            <person name="Cros-Aarteil S."/>
            <person name="Calhoun S."/>
            <person name="Haridas S."/>
            <person name="Kuo A."/>
            <person name="Mondo S."/>
            <person name="Pangilinan J."/>
            <person name="Riley R."/>
            <person name="LaButti K."/>
            <person name="Andreopoulos B."/>
            <person name="Lipzen A."/>
            <person name="Chen C."/>
            <person name="Yan M."/>
            <person name="Daum C."/>
            <person name="Ng V."/>
            <person name="Clum A."/>
            <person name="Steindorff A."/>
            <person name="Ohm R.A."/>
            <person name="Martin F."/>
            <person name="Silar P."/>
            <person name="Natvig D.O."/>
            <person name="Lalanne C."/>
            <person name="Gautier V."/>
            <person name="Ament-Velasquez S.L."/>
            <person name="Kruys A."/>
            <person name="Hutchinson M.I."/>
            <person name="Powell A.J."/>
            <person name="Barry K."/>
            <person name="Miller A.N."/>
            <person name="Grigoriev I.V."/>
            <person name="Debuchy R."/>
            <person name="Gladieux P."/>
            <person name="Hiltunen Thoren M."/>
            <person name="Johannesson H."/>
        </authorList>
    </citation>
    <scope>NUCLEOTIDE SEQUENCE</scope>
    <source>
        <strain evidence="2">CBS 141.50</strain>
    </source>
</reference>
<dbReference type="EMBL" id="MU853556">
    <property type="protein sequence ID" value="KAK4147528.1"/>
    <property type="molecule type" value="Genomic_DNA"/>
</dbReference>
<dbReference type="GeneID" id="87815918"/>
<feature type="compositionally biased region" description="Basic residues" evidence="1">
    <location>
        <begin position="98"/>
        <end position="109"/>
    </location>
</feature>
<dbReference type="RefSeq" id="XP_062640899.1">
    <property type="nucleotide sequence ID" value="XM_062779305.1"/>
</dbReference>
<feature type="compositionally biased region" description="Acidic residues" evidence="1">
    <location>
        <begin position="132"/>
        <end position="144"/>
    </location>
</feature>
<keyword evidence="3" id="KW-1185">Reference proteome</keyword>
<evidence type="ECO:0000313" key="2">
    <source>
        <dbReference type="EMBL" id="KAK4147528.1"/>
    </source>
</evidence>
<organism evidence="2 3">
    <name type="scientific">Dichotomopilus funicola</name>
    <dbReference type="NCBI Taxonomy" id="1934379"/>
    <lineage>
        <taxon>Eukaryota</taxon>
        <taxon>Fungi</taxon>
        <taxon>Dikarya</taxon>
        <taxon>Ascomycota</taxon>
        <taxon>Pezizomycotina</taxon>
        <taxon>Sordariomycetes</taxon>
        <taxon>Sordariomycetidae</taxon>
        <taxon>Sordariales</taxon>
        <taxon>Chaetomiaceae</taxon>
        <taxon>Dichotomopilus</taxon>
    </lineage>
</organism>
<dbReference type="AlphaFoldDB" id="A0AAN6V9W5"/>
<name>A0AAN6V9W5_9PEZI</name>
<feature type="compositionally biased region" description="Pro residues" evidence="1">
    <location>
        <begin position="212"/>
        <end position="231"/>
    </location>
</feature>
<evidence type="ECO:0000313" key="3">
    <source>
        <dbReference type="Proteomes" id="UP001302676"/>
    </source>
</evidence>
<comment type="caution">
    <text evidence="2">The sequence shown here is derived from an EMBL/GenBank/DDBJ whole genome shotgun (WGS) entry which is preliminary data.</text>
</comment>
<protein>
    <submittedName>
        <fullName evidence="2">Uncharacterized protein</fullName>
    </submittedName>
</protein>
<feature type="region of interest" description="Disordered" evidence="1">
    <location>
        <begin position="88"/>
        <end position="246"/>
    </location>
</feature>